<protein>
    <submittedName>
        <fullName evidence="1">N-acetylglutaminylglutamine synthetase</fullName>
    </submittedName>
</protein>
<dbReference type="EMBL" id="AKCV02000020">
    <property type="protein sequence ID" value="TMS57778.1"/>
    <property type="molecule type" value="Genomic_DNA"/>
</dbReference>
<gene>
    <name evidence="1" type="primary">ngg</name>
    <name evidence="1" type="ORF">MW7_011330</name>
</gene>
<proteinExistence type="predicted"/>
<accession>A0ACD3SNG5</accession>
<keyword evidence="2" id="KW-1185">Reference proteome</keyword>
<reference evidence="1" key="1">
    <citation type="submission" date="2019-05" db="EMBL/GenBank/DDBJ databases">
        <title>Revised genome assembly of Burkholderiaceae (previously Ralstonia) sp. PBA.</title>
        <authorList>
            <person name="Gan H.M."/>
        </authorList>
    </citation>
    <scope>NUCLEOTIDE SEQUENCE</scope>
    <source>
        <strain evidence="1">PBA</strain>
    </source>
</reference>
<comment type="caution">
    <text evidence="1">The sequence shown here is derived from an EMBL/GenBank/DDBJ whole genome shotgun (WGS) entry which is preliminary data.</text>
</comment>
<dbReference type="Proteomes" id="UP000004277">
    <property type="component" value="Unassembled WGS sequence"/>
</dbReference>
<name>A0ACD3SNG5_9BURK</name>
<evidence type="ECO:0000313" key="2">
    <source>
        <dbReference type="Proteomes" id="UP000004277"/>
    </source>
</evidence>
<sequence length="558" mass="60014">MPVQETRTTPADRPSSNAMLACGWGRLLFAPSFASPTAIAQALLQERDGQRDIALYVEAPQLVLAEAPQNLFLDPSLLFRRALDADAIDTTAAPGITIRPLTTRADIAAINRLYAMRRMVPLDPATVWQQRTLPAVTYLLAEDEHTGEIIGSVMGVDHVQAFGDAEGGTSLWCLVVDPQTGIAGVGQSLVRQLCGMYQAAGRRFLDLSVLHDNQHAIGLYQKLGFAQTQGFVIKHKNAINEPLYVGTSECDGLNPYAALIVNEARRRGIGVDILDPDAGIFALRYGGREVVCRESLTELTGAVAMTLCQDKTLTLRRLAAAGLRVPAQTAAGSAEDNAEFLRTHGALVVKPAMGEQGKGISVDVRSPDSLAQAIAMAERAGGPALLEEYCPGDDLRIVVIGYKVVAAAIRRPAEVGGDGRSDLRTLIERHSARRNAATGGEAHIPLDAETERCLAMQGLDYESVLAEGQRAVVRKTANLHTGGTIHDVTADLHPDLREAAELAARTLRIPVVGLDFLVTAPDRPEYVVIEANERPGLANHEPQPTAQRFMDLLFPFTA</sequence>
<evidence type="ECO:0000313" key="1">
    <source>
        <dbReference type="EMBL" id="TMS57778.1"/>
    </source>
</evidence>
<organism evidence="1 2">
    <name type="scientific">Imbroritus primus</name>
    <dbReference type="NCBI Taxonomy" id="3058603"/>
    <lineage>
        <taxon>Bacteria</taxon>
        <taxon>Pseudomonadati</taxon>
        <taxon>Pseudomonadota</taxon>
        <taxon>Betaproteobacteria</taxon>
        <taxon>Burkholderiales</taxon>
        <taxon>Burkholderiaceae</taxon>
        <taxon>Imbroritus</taxon>
    </lineage>
</organism>